<dbReference type="PANTHER" id="PTHR35149">
    <property type="entry name" value="SLL5132 PROTEIN"/>
    <property type="match status" value="1"/>
</dbReference>
<dbReference type="InterPro" id="IPR004919">
    <property type="entry name" value="GmrSD_N"/>
</dbReference>
<dbReference type="Pfam" id="PF03235">
    <property type="entry name" value="GmrSD_N"/>
    <property type="match status" value="1"/>
</dbReference>
<feature type="domain" description="GmrSD restriction endonucleases N-terminal" evidence="1">
    <location>
        <begin position="13"/>
        <end position="174"/>
    </location>
</feature>
<accession>A0A369ZEQ6</accession>
<dbReference type="PANTHER" id="PTHR35149:SF2">
    <property type="entry name" value="DUF262 DOMAIN-CONTAINING PROTEIN"/>
    <property type="match status" value="1"/>
</dbReference>
<evidence type="ECO:0000313" key="4">
    <source>
        <dbReference type="Proteomes" id="UP000253999"/>
    </source>
</evidence>
<dbReference type="InterPro" id="IPR057156">
    <property type="entry name" value="DUF7834"/>
</dbReference>
<sequence>MENVKAEALSVKSILDKSLSIPDYQRPYKWQTKQVQQLLEDLLFHYKNKQDYRIGTVIVHHQGSSFDIVDGQQRITSLLLILKQLDKSIDSFSSNLVYEHRVSHNNIINNLSFIDSFLSQVSDLDNVHFSEYILNTCQMVYIELKDLDEAFQFFDSQNSRGKSLEPYDLLKAYHLRAIPNDEPEMLTYVENWEEAASGLDEEKKDLGFIINLMLFKLRRWQKYKDGSVFTTDQLDTFKGVDESQYYPYLTPIKAGQALYQQSKQNPFMYRDEYSKIPFSISQPIVNGRLFFQYIQHYRNLYDELFNKSSGKLKQIIIENKNVLELLNYAKSRRTGDVYVRRLFQAVVLYYYDKFGDCDLNIAVRQILKWAYRIRIEQDSVRVETIENTAKDENGLLHYIDQILHSKEMLSYKVEDLKSKKRVQEVGHICELFGITKE</sequence>
<dbReference type="EMBL" id="QEQD01000002">
    <property type="protein sequence ID" value="RDF05193.1"/>
    <property type="molecule type" value="Genomic_DNA"/>
</dbReference>
<reference evidence="3 4" key="1">
    <citation type="submission" date="2018-05" db="EMBL/GenBank/DDBJ databases">
        <title>Draft Genome Sequences for a Diverse set of 7 Haemophilus Species.</title>
        <authorList>
            <person name="Nichols M."/>
            <person name="Topaz N."/>
            <person name="Wang X."/>
            <person name="Wang X."/>
            <person name="Boxrud D."/>
        </authorList>
    </citation>
    <scope>NUCLEOTIDE SEQUENCE [LARGE SCALE GENOMIC DNA]</scope>
    <source>
        <strain evidence="3 4">C2010039593</strain>
    </source>
</reference>
<evidence type="ECO:0000259" key="1">
    <source>
        <dbReference type="Pfam" id="PF03235"/>
    </source>
</evidence>
<name>A0A369ZEQ6_HAEPH</name>
<proteinExistence type="predicted"/>
<feature type="domain" description="DUF7834" evidence="2">
    <location>
        <begin position="186"/>
        <end position="421"/>
    </location>
</feature>
<dbReference type="RefSeq" id="WP_111312420.1">
    <property type="nucleotide sequence ID" value="NZ_CAUPAH010000006.1"/>
</dbReference>
<dbReference type="Pfam" id="PF25202">
    <property type="entry name" value="DUF7834"/>
    <property type="match status" value="1"/>
</dbReference>
<comment type="caution">
    <text evidence="3">The sequence shown here is derived from an EMBL/GenBank/DDBJ whole genome shotgun (WGS) entry which is preliminary data.</text>
</comment>
<evidence type="ECO:0000313" key="3">
    <source>
        <dbReference type="EMBL" id="RDF05193.1"/>
    </source>
</evidence>
<dbReference type="Proteomes" id="UP000253999">
    <property type="component" value="Unassembled WGS sequence"/>
</dbReference>
<protein>
    <submittedName>
        <fullName evidence="3">DUF262 domain-containing protein</fullName>
    </submittedName>
</protein>
<dbReference type="AlphaFoldDB" id="A0A369ZEQ6"/>
<gene>
    <name evidence="3" type="ORF">DPV98_01910</name>
</gene>
<organism evidence="3 4">
    <name type="scientific">Haemophilus parahaemolyticus</name>
    <dbReference type="NCBI Taxonomy" id="735"/>
    <lineage>
        <taxon>Bacteria</taxon>
        <taxon>Pseudomonadati</taxon>
        <taxon>Pseudomonadota</taxon>
        <taxon>Gammaproteobacteria</taxon>
        <taxon>Pasteurellales</taxon>
        <taxon>Pasteurellaceae</taxon>
        <taxon>Haemophilus</taxon>
    </lineage>
</organism>
<evidence type="ECO:0000259" key="2">
    <source>
        <dbReference type="Pfam" id="PF25202"/>
    </source>
</evidence>